<reference evidence="4" key="1">
    <citation type="submission" date="2019-09" db="EMBL/GenBank/DDBJ databases">
        <authorList>
            <person name="Cremers G."/>
        </authorList>
    </citation>
    <scope>NUCLEOTIDE SEQUENCE [LARGE SCALE GENOMIC DNA]</scope>
    <source>
        <strain evidence="4">3B</strain>
    </source>
</reference>
<dbReference type="PANTHER" id="PTHR20858:SF17">
    <property type="entry name" value="HYDROXYMETHYLPYRIMIDINE_PHOSPHOMETHYLPYRIMIDINE KINASE THI20-RELATED"/>
    <property type="match status" value="1"/>
</dbReference>
<dbReference type="EMBL" id="CABFUZ020000256">
    <property type="protein sequence ID" value="VVM08436.1"/>
    <property type="molecule type" value="Genomic_DNA"/>
</dbReference>
<dbReference type="Proteomes" id="UP000381693">
    <property type="component" value="Unassembled WGS sequence"/>
</dbReference>
<gene>
    <name evidence="4" type="primary">thiD</name>
    <name evidence="4" type="ORF">MAMC_02149</name>
</gene>
<dbReference type="GO" id="GO:0009228">
    <property type="term" value="P:thiamine biosynthetic process"/>
    <property type="evidence" value="ECO:0007669"/>
    <property type="project" value="InterPro"/>
</dbReference>
<protein>
    <recommendedName>
        <fullName evidence="2">hydroxymethylpyrimidine kinase</fullName>
        <ecNumber evidence="2">2.7.1.49</ecNumber>
    </recommendedName>
</protein>
<dbReference type="Gene3D" id="3.40.1190.20">
    <property type="match status" value="1"/>
</dbReference>
<name>A0A5E6MG34_9BACT</name>
<dbReference type="InterPro" id="IPR029056">
    <property type="entry name" value="Ribokinase-like"/>
</dbReference>
<dbReference type="GO" id="GO:0008972">
    <property type="term" value="F:phosphomethylpyrimidine kinase activity"/>
    <property type="evidence" value="ECO:0007669"/>
    <property type="project" value="InterPro"/>
</dbReference>
<evidence type="ECO:0000313" key="4">
    <source>
        <dbReference type="EMBL" id="VVM08436.1"/>
    </source>
</evidence>
<dbReference type="PANTHER" id="PTHR20858">
    <property type="entry name" value="PHOSPHOMETHYLPYRIMIDINE KINASE"/>
    <property type="match status" value="1"/>
</dbReference>
<keyword evidence="4" id="KW-0418">Kinase</keyword>
<keyword evidence="4" id="KW-0808">Transferase</keyword>
<evidence type="ECO:0000259" key="3">
    <source>
        <dbReference type="Pfam" id="PF08543"/>
    </source>
</evidence>
<accession>A0A5E6MG34</accession>
<dbReference type="GO" id="GO:0005829">
    <property type="term" value="C:cytosol"/>
    <property type="evidence" value="ECO:0007669"/>
    <property type="project" value="TreeGrafter"/>
</dbReference>
<dbReference type="Pfam" id="PF08543">
    <property type="entry name" value="Phos_pyr_kin"/>
    <property type="match status" value="1"/>
</dbReference>
<evidence type="ECO:0000313" key="5">
    <source>
        <dbReference type="Proteomes" id="UP000381693"/>
    </source>
</evidence>
<sequence>MIRFFPSGPLPVALSIAGSDSSAGAGIQADLKTFFLFGTYGATAITSIVAEHPGRVLGISGLSPSLVGDQIEAVFEALPVAAVKTGMLYRPEIVREVADRLSAVAGGLPLVVDPVLVASSGEPLSARETVAALGASLFPLARLVTPNRAEAELLLGRPLRPPDDPERAALELSKRFGVPFLLKGGHLEGVSAVDFLADAGEIQRFAAPRVPGVSPHGTGCTLSAAITARLAWGDSLASAIAVAKRWLTSRLSKILRFGPYEFLPVPGPGELPSLGD</sequence>
<feature type="domain" description="Pyridoxamine kinase/Phosphomethylpyrimidine kinase" evidence="3">
    <location>
        <begin position="20"/>
        <end position="259"/>
    </location>
</feature>
<dbReference type="RefSeq" id="WP_142526023.1">
    <property type="nucleotide sequence ID" value="NZ_CABFUZ020000256.1"/>
</dbReference>
<dbReference type="AlphaFoldDB" id="A0A5E6MG34"/>
<dbReference type="EC" id="2.7.1.49" evidence="2"/>
<dbReference type="NCBIfam" id="TIGR00097">
    <property type="entry name" value="HMP-P_kinase"/>
    <property type="match status" value="1"/>
</dbReference>
<dbReference type="OrthoDB" id="9810880at2"/>
<dbReference type="GO" id="GO:0008902">
    <property type="term" value="F:hydroxymethylpyrimidine kinase activity"/>
    <property type="evidence" value="ECO:0007669"/>
    <property type="project" value="UniProtKB-EC"/>
</dbReference>
<comment type="pathway">
    <text evidence="1">Cofactor biosynthesis; thiamine diphosphate biosynthesis.</text>
</comment>
<proteinExistence type="predicted"/>
<keyword evidence="5" id="KW-1185">Reference proteome</keyword>
<evidence type="ECO:0000256" key="1">
    <source>
        <dbReference type="ARBA" id="ARBA00004948"/>
    </source>
</evidence>
<dbReference type="InterPro" id="IPR004399">
    <property type="entry name" value="HMP/HMP-P_kinase_dom"/>
</dbReference>
<dbReference type="SUPFAM" id="SSF53613">
    <property type="entry name" value="Ribokinase-like"/>
    <property type="match status" value="1"/>
</dbReference>
<comment type="caution">
    <text evidence="4">The sequence shown here is derived from an EMBL/GenBank/DDBJ whole genome shotgun (WGS) entry which is preliminary data.</text>
</comment>
<evidence type="ECO:0000256" key="2">
    <source>
        <dbReference type="ARBA" id="ARBA00012135"/>
    </source>
</evidence>
<dbReference type="InterPro" id="IPR013749">
    <property type="entry name" value="PM/HMP-P_kinase-1"/>
</dbReference>
<dbReference type="CDD" id="cd01169">
    <property type="entry name" value="HMPP_kinase"/>
    <property type="match status" value="1"/>
</dbReference>
<organism evidence="4 5">
    <name type="scientific">Methylacidimicrobium cyclopophantes</name>
    <dbReference type="NCBI Taxonomy" id="1041766"/>
    <lineage>
        <taxon>Bacteria</taxon>
        <taxon>Pseudomonadati</taxon>
        <taxon>Verrucomicrobiota</taxon>
        <taxon>Methylacidimicrobium</taxon>
    </lineage>
</organism>